<protein>
    <submittedName>
        <fullName evidence="1">Uncharacterized protein</fullName>
    </submittedName>
</protein>
<name>A0A4Y2ICG3_ARAVE</name>
<evidence type="ECO:0000313" key="1">
    <source>
        <dbReference type="EMBL" id="GBM75240.1"/>
    </source>
</evidence>
<evidence type="ECO:0000313" key="2">
    <source>
        <dbReference type="Proteomes" id="UP000499080"/>
    </source>
</evidence>
<dbReference type="AlphaFoldDB" id="A0A4Y2ICG3"/>
<reference evidence="1 2" key="1">
    <citation type="journal article" date="2019" name="Sci. Rep.">
        <title>Orb-weaving spider Araneus ventricosus genome elucidates the spidroin gene catalogue.</title>
        <authorList>
            <person name="Kono N."/>
            <person name="Nakamura H."/>
            <person name="Ohtoshi R."/>
            <person name="Moran D.A.P."/>
            <person name="Shinohara A."/>
            <person name="Yoshida Y."/>
            <person name="Fujiwara M."/>
            <person name="Mori M."/>
            <person name="Tomita M."/>
            <person name="Arakawa K."/>
        </authorList>
    </citation>
    <scope>NUCLEOTIDE SEQUENCE [LARGE SCALE GENOMIC DNA]</scope>
</reference>
<organism evidence="1 2">
    <name type="scientific">Araneus ventricosus</name>
    <name type="common">Orbweaver spider</name>
    <name type="synonym">Epeira ventricosa</name>
    <dbReference type="NCBI Taxonomy" id="182803"/>
    <lineage>
        <taxon>Eukaryota</taxon>
        <taxon>Metazoa</taxon>
        <taxon>Ecdysozoa</taxon>
        <taxon>Arthropoda</taxon>
        <taxon>Chelicerata</taxon>
        <taxon>Arachnida</taxon>
        <taxon>Araneae</taxon>
        <taxon>Araneomorphae</taxon>
        <taxon>Entelegynae</taxon>
        <taxon>Araneoidea</taxon>
        <taxon>Araneidae</taxon>
        <taxon>Araneus</taxon>
    </lineage>
</organism>
<dbReference type="Proteomes" id="UP000499080">
    <property type="component" value="Unassembled WGS sequence"/>
</dbReference>
<accession>A0A4Y2ICG3</accession>
<sequence length="122" mass="13819">MKEKSTCYSHLSQEPHPFCTKECNSFRLSGGFQNKVLRLDFAPKSYPVLIARGFVRWLQHAGETSVNDRKVKGSGLERDLSTVPTGSYNCICVLGRFLTTRCSNYDGNKSPKHGHWVQGYFI</sequence>
<proteinExistence type="predicted"/>
<comment type="caution">
    <text evidence="1">The sequence shown here is derived from an EMBL/GenBank/DDBJ whole genome shotgun (WGS) entry which is preliminary data.</text>
</comment>
<keyword evidence="2" id="KW-1185">Reference proteome</keyword>
<gene>
    <name evidence="1" type="ORF">AVEN_200474_1</name>
</gene>
<dbReference type="EMBL" id="BGPR01002546">
    <property type="protein sequence ID" value="GBM75240.1"/>
    <property type="molecule type" value="Genomic_DNA"/>
</dbReference>